<gene>
    <name evidence="9" type="ORF">HIR71_02680</name>
</gene>
<dbReference type="Pfam" id="PF00069">
    <property type="entry name" value="Pkinase"/>
    <property type="match status" value="1"/>
</dbReference>
<evidence type="ECO:0000313" key="10">
    <source>
        <dbReference type="Proteomes" id="UP000562124"/>
    </source>
</evidence>
<dbReference type="PANTHER" id="PTHR43289:SF6">
    <property type="entry name" value="SERINE_THREONINE-PROTEIN KINASE NEKL-3"/>
    <property type="match status" value="1"/>
</dbReference>
<keyword evidence="10" id="KW-1185">Reference proteome</keyword>
<dbReference type="EMBL" id="JABCJJ010000002">
    <property type="protein sequence ID" value="NMR19134.1"/>
    <property type="molecule type" value="Genomic_DNA"/>
</dbReference>
<evidence type="ECO:0000256" key="5">
    <source>
        <dbReference type="ARBA" id="ARBA00022777"/>
    </source>
</evidence>
<dbReference type="CDD" id="cd14014">
    <property type="entry name" value="STKc_PknB_like"/>
    <property type="match status" value="1"/>
</dbReference>
<dbReference type="InterPro" id="IPR011009">
    <property type="entry name" value="Kinase-like_dom_sf"/>
</dbReference>
<feature type="domain" description="Protein kinase" evidence="8">
    <location>
        <begin position="36"/>
        <end position="314"/>
    </location>
</feature>
<dbReference type="GO" id="GO:0004674">
    <property type="term" value="F:protein serine/threonine kinase activity"/>
    <property type="evidence" value="ECO:0007669"/>
    <property type="project" value="UniProtKB-KW"/>
</dbReference>
<sequence length="323" mass="34042">MLLPSRSGRETCRTRSGGPVVTDSAVLVGTTLGRRFRLGPHLGSGGMGDVFRGTDDRLERPVALKVFSLAGAKPREIRRYADEARTLASLSHPGLVALYDVGADTGPGDEPLGYLVMELVEGPTLRERIAEGPMDPVEVADIGRQLADALGHAHAAGVVHRDIKPANVLLSDETVLRGQSDAPTTTTKLADFGIAHSPSSGSRSALHQTLPTEATLGTASYLSPEQALGRPMDAASDVYSLGLVLLECLTGERAFPGGALSSSLARLLAPPEIPAGLGRGWSTLLTAMTAEDPDERPGTAAVAARLRTLRRPPLWDRVAERLD</sequence>
<feature type="binding site" evidence="7">
    <location>
        <position position="65"/>
    </location>
    <ligand>
        <name>ATP</name>
        <dbReference type="ChEBI" id="CHEBI:30616"/>
    </ligand>
</feature>
<name>A0A7Y0LWD2_CELFI</name>
<dbReference type="PROSITE" id="PS50011">
    <property type="entry name" value="PROTEIN_KINASE_DOM"/>
    <property type="match status" value="1"/>
</dbReference>
<evidence type="ECO:0000256" key="1">
    <source>
        <dbReference type="ARBA" id="ARBA00012513"/>
    </source>
</evidence>
<evidence type="ECO:0000256" key="4">
    <source>
        <dbReference type="ARBA" id="ARBA00022741"/>
    </source>
</evidence>
<dbReference type="AlphaFoldDB" id="A0A7Y0LWD2"/>
<dbReference type="SUPFAM" id="SSF56112">
    <property type="entry name" value="Protein kinase-like (PK-like)"/>
    <property type="match status" value="1"/>
</dbReference>
<keyword evidence="3" id="KW-0808">Transferase</keyword>
<evidence type="ECO:0000256" key="2">
    <source>
        <dbReference type="ARBA" id="ARBA00022527"/>
    </source>
</evidence>
<keyword evidence="2 9" id="KW-0723">Serine/threonine-protein kinase</keyword>
<evidence type="ECO:0000256" key="6">
    <source>
        <dbReference type="ARBA" id="ARBA00022840"/>
    </source>
</evidence>
<evidence type="ECO:0000256" key="3">
    <source>
        <dbReference type="ARBA" id="ARBA00022679"/>
    </source>
</evidence>
<dbReference type="GO" id="GO:0005524">
    <property type="term" value="F:ATP binding"/>
    <property type="evidence" value="ECO:0007669"/>
    <property type="project" value="UniProtKB-UniRule"/>
</dbReference>
<comment type="caution">
    <text evidence="9">The sequence shown here is derived from an EMBL/GenBank/DDBJ whole genome shotgun (WGS) entry which is preliminary data.</text>
</comment>
<dbReference type="PANTHER" id="PTHR43289">
    <property type="entry name" value="MITOGEN-ACTIVATED PROTEIN KINASE KINASE KINASE 20-RELATED"/>
    <property type="match status" value="1"/>
</dbReference>
<dbReference type="Gene3D" id="3.30.200.20">
    <property type="entry name" value="Phosphorylase Kinase, domain 1"/>
    <property type="match status" value="1"/>
</dbReference>
<reference evidence="9 10" key="1">
    <citation type="submission" date="2020-04" db="EMBL/GenBank/DDBJ databases">
        <title>Sequencing and Assembly of C. fimi.</title>
        <authorList>
            <person name="Ramsey A.R."/>
        </authorList>
    </citation>
    <scope>NUCLEOTIDE SEQUENCE [LARGE SCALE GENOMIC DNA]</scope>
    <source>
        <strain evidence="9 10">SB</strain>
    </source>
</reference>
<keyword evidence="4 7" id="KW-0547">Nucleotide-binding</keyword>
<dbReference type="InterPro" id="IPR017441">
    <property type="entry name" value="Protein_kinase_ATP_BS"/>
</dbReference>
<dbReference type="PROSITE" id="PS00107">
    <property type="entry name" value="PROTEIN_KINASE_ATP"/>
    <property type="match status" value="1"/>
</dbReference>
<dbReference type="InterPro" id="IPR008271">
    <property type="entry name" value="Ser/Thr_kinase_AS"/>
</dbReference>
<dbReference type="EC" id="2.7.11.1" evidence="1"/>
<organism evidence="9 10">
    <name type="scientific">Cellulomonas fimi</name>
    <dbReference type="NCBI Taxonomy" id="1708"/>
    <lineage>
        <taxon>Bacteria</taxon>
        <taxon>Bacillati</taxon>
        <taxon>Actinomycetota</taxon>
        <taxon>Actinomycetes</taxon>
        <taxon>Micrococcales</taxon>
        <taxon>Cellulomonadaceae</taxon>
        <taxon>Cellulomonas</taxon>
    </lineage>
</organism>
<dbReference type="SMART" id="SM00220">
    <property type="entry name" value="S_TKc"/>
    <property type="match status" value="1"/>
</dbReference>
<dbReference type="Gene3D" id="1.10.510.10">
    <property type="entry name" value="Transferase(Phosphotransferase) domain 1"/>
    <property type="match status" value="1"/>
</dbReference>
<protein>
    <recommendedName>
        <fullName evidence="1">non-specific serine/threonine protein kinase</fullName>
        <ecNumber evidence="1">2.7.11.1</ecNumber>
    </recommendedName>
</protein>
<evidence type="ECO:0000256" key="7">
    <source>
        <dbReference type="PROSITE-ProRule" id="PRU10141"/>
    </source>
</evidence>
<keyword evidence="5 9" id="KW-0418">Kinase</keyword>
<evidence type="ECO:0000313" key="9">
    <source>
        <dbReference type="EMBL" id="NMR19134.1"/>
    </source>
</evidence>
<proteinExistence type="predicted"/>
<keyword evidence="6 7" id="KW-0067">ATP-binding</keyword>
<dbReference type="Proteomes" id="UP000562124">
    <property type="component" value="Unassembled WGS sequence"/>
</dbReference>
<evidence type="ECO:0000259" key="8">
    <source>
        <dbReference type="PROSITE" id="PS50011"/>
    </source>
</evidence>
<dbReference type="PROSITE" id="PS00108">
    <property type="entry name" value="PROTEIN_KINASE_ST"/>
    <property type="match status" value="1"/>
</dbReference>
<accession>A0A7Y0LWD2</accession>
<dbReference type="InterPro" id="IPR000719">
    <property type="entry name" value="Prot_kinase_dom"/>
</dbReference>